<dbReference type="RefSeq" id="WP_255329720.1">
    <property type="nucleotide sequence ID" value="NZ_JAKZEU010000003.1"/>
</dbReference>
<feature type="transmembrane region" description="Helical" evidence="4">
    <location>
        <begin position="156"/>
        <end position="179"/>
    </location>
</feature>
<dbReference type="PRINTS" id="PR00344">
    <property type="entry name" value="BCTRLSENSOR"/>
</dbReference>
<dbReference type="InterPro" id="IPR004358">
    <property type="entry name" value="Sig_transdc_His_kin-like_C"/>
</dbReference>
<evidence type="ECO:0000256" key="2">
    <source>
        <dbReference type="ARBA" id="ARBA00012438"/>
    </source>
</evidence>
<name>A0ABT1MR69_9RHOB</name>
<dbReference type="InterPro" id="IPR036097">
    <property type="entry name" value="HisK_dim/P_sf"/>
</dbReference>
<dbReference type="Pfam" id="PF00512">
    <property type="entry name" value="HisKA"/>
    <property type="match status" value="1"/>
</dbReference>
<dbReference type="EC" id="2.7.13.3" evidence="2"/>
<dbReference type="SUPFAM" id="SSF55874">
    <property type="entry name" value="ATPase domain of HSP90 chaperone/DNA topoisomerase II/histidine kinase"/>
    <property type="match status" value="1"/>
</dbReference>
<protein>
    <recommendedName>
        <fullName evidence="2">histidine kinase</fullName>
        <ecNumber evidence="2">2.7.13.3</ecNumber>
    </recommendedName>
</protein>
<keyword evidence="6" id="KW-0418">Kinase</keyword>
<sequence>MRLNSLSGRFAALTIIFVLLAEILILVPALSNFRLNFLQQRLERAQIASLAVLASDQAIAADLEEELVRNAGVYNVVLRRDEIRQLMLASQFLDPVEETFDLRDQTIWVAMDDALRQLFDRSNRTIRVIGEPVNQAGQLIEITLGTEALRQAMIDFGLRLLALSAAFSVLTALLLNLAAQRMILKPMRRVISHMSTYASAPEDERSIIIPDARLVEIAEAETALASMQRTLTSALKQKDRMAQLGQAVAKISHDLRNILTTSQIFADRLEESADPKVRRAAPKLVNSITRAVNLCETTLAFGRAEEPPPTLSRFPLAPLVAEVIEAEALLATGGEQSNIVDYVTDIPPTLVIRADRDQLHRVLSNLVRNARQAIEGTVQPGTIEVAGAENDNEWCIRVGDTGPGLPPKAREFLFQPFSGSVRKGGTGLGLTIAAELIRALGGRLELLRSDEEGSEFLIHIPRAMAIRTQRETTAI</sequence>
<dbReference type="PANTHER" id="PTHR43065:SF42">
    <property type="entry name" value="TWO-COMPONENT SENSOR PPRA"/>
    <property type="match status" value="1"/>
</dbReference>
<dbReference type="Proteomes" id="UP001203945">
    <property type="component" value="Unassembled WGS sequence"/>
</dbReference>
<keyword evidence="4" id="KW-1133">Transmembrane helix</keyword>
<dbReference type="InterPro" id="IPR036890">
    <property type="entry name" value="HATPase_C_sf"/>
</dbReference>
<dbReference type="Gene3D" id="3.30.565.10">
    <property type="entry name" value="Histidine kinase-like ATPase, C-terminal domain"/>
    <property type="match status" value="1"/>
</dbReference>
<dbReference type="Gene3D" id="1.10.287.130">
    <property type="match status" value="1"/>
</dbReference>
<dbReference type="PROSITE" id="PS50109">
    <property type="entry name" value="HIS_KIN"/>
    <property type="match status" value="1"/>
</dbReference>
<dbReference type="CDD" id="cd00082">
    <property type="entry name" value="HisKA"/>
    <property type="match status" value="1"/>
</dbReference>
<dbReference type="Pfam" id="PF02518">
    <property type="entry name" value="HATPase_c"/>
    <property type="match status" value="1"/>
</dbReference>
<comment type="caution">
    <text evidence="6">The sequence shown here is derived from an EMBL/GenBank/DDBJ whole genome shotgun (WGS) entry which is preliminary data.</text>
</comment>
<dbReference type="InterPro" id="IPR003594">
    <property type="entry name" value="HATPase_dom"/>
</dbReference>
<feature type="domain" description="Histidine kinase" evidence="5">
    <location>
        <begin position="250"/>
        <end position="464"/>
    </location>
</feature>
<evidence type="ECO:0000313" key="6">
    <source>
        <dbReference type="EMBL" id="MCQ0970706.1"/>
    </source>
</evidence>
<feature type="transmembrane region" description="Helical" evidence="4">
    <location>
        <begin position="12"/>
        <end position="31"/>
    </location>
</feature>
<evidence type="ECO:0000256" key="4">
    <source>
        <dbReference type="SAM" id="Phobius"/>
    </source>
</evidence>
<dbReference type="SUPFAM" id="SSF47384">
    <property type="entry name" value="Homodimeric domain of signal transducing histidine kinase"/>
    <property type="match status" value="1"/>
</dbReference>
<dbReference type="EMBL" id="JAKZEU010000003">
    <property type="protein sequence ID" value="MCQ0970706.1"/>
    <property type="molecule type" value="Genomic_DNA"/>
</dbReference>
<dbReference type="InterPro" id="IPR003661">
    <property type="entry name" value="HisK_dim/P_dom"/>
</dbReference>
<comment type="catalytic activity">
    <reaction evidence="1">
        <text>ATP + protein L-histidine = ADP + protein N-phospho-L-histidine.</text>
        <dbReference type="EC" id="2.7.13.3"/>
    </reaction>
</comment>
<reference evidence="6 7" key="1">
    <citation type="submission" date="2022-03" db="EMBL/GenBank/DDBJ databases">
        <authorList>
            <person name="He Y."/>
        </authorList>
    </citation>
    <scope>NUCLEOTIDE SEQUENCE [LARGE SCALE GENOMIC DNA]</scope>
    <source>
        <strain evidence="6 7">TK19116</strain>
    </source>
</reference>
<accession>A0ABT1MR69</accession>
<keyword evidence="6" id="KW-0808">Transferase</keyword>
<evidence type="ECO:0000313" key="7">
    <source>
        <dbReference type="Proteomes" id="UP001203945"/>
    </source>
</evidence>
<gene>
    <name evidence="6" type="ORF">MLD63_09750</name>
</gene>
<keyword evidence="4" id="KW-0472">Membrane</keyword>
<keyword evidence="4" id="KW-0812">Transmembrane</keyword>
<evidence type="ECO:0000256" key="1">
    <source>
        <dbReference type="ARBA" id="ARBA00000085"/>
    </source>
</evidence>
<dbReference type="SMART" id="SM00387">
    <property type="entry name" value="HATPase_c"/>
    <property type="match status" value="1"/>
</dbReference>
<proteinExistence type="predicted"/>
<organism evidence="6 7">
    <name type="scientific">Paracoccus albicereus</name>
    <dbReference type="NCBI Taxonomy" id="2922394"/>
    <lineage>
        <taxon>Bacteria</taxon>
        <taxon>Pseudomonadati</taxon>
        <taxon>Pseudomonadota</taxon>
        <taxon>Alphaproteobacteria</taxon>
        <taxon>Rhodobacterales</taxon>
        <taxon>Paracoccaceae</taxon>
        <taxon>Paracoccus</taxon>
    </lineage>
</organism>
<keyword evidence="7" id="KW-1185">Reference proteome</keyword>
<keyword evidence="3" id="KW-0597">Phosphoprotein</keyword>
<dbReference type="GO" id="GO:0016301">
    <property type="term" value="F:kinase activity"/>
    <property type="evidence" value="ECO:0007669"/>
    <property type="project" value="UniProtKB-KW"/>
</dbReference>
<dbReference type="SMART" id="SM00388">
    <property type="entry name" value="HisKA"/>
    <property type="match status" value="1"/>
</dbReference>
<evidence type="ECO:0000259" key="5">
    <source>
        <dbReference type="PROSITE" id="PS50109"/>
    </source>
</evidence>
<dbReference type="PANTHER" id="PTHR43065">
    <property type="entry name" value="SENSOR HISTIDINE KINASE"/>
    <property type="match status" value="1"/>
</dbReference>
<evidence type="ECO:0000256" key="3">
    <source>
        <dbReference type="ARBA" id="ARBA00022553"/>
    </source>
</evidence>
<dbReference type="InterPro" id="IPR005467">
    <property type="entry name" value="His_kinase_dom"/>
</dbReference>